<dbReference type="KEGG" id="bze:COCCADRAFT_87258"/>
<accession>W6YMM3</accession>
<dbReference type="GeneID" id="19152329"/>
<organism evidence="1 2">
    <name type="scientific">Cochliobolus carbonum (strain 26-R-13)</name>
    <name type="common">Maize leaf spot fungus</name>
    <name type="synonym">Bipolaris zeicola</name>
    <dbReference type="NCBI Taxonomy" id="930089"/>
    <lineage>
        <taxon>Eukaryota</taxon>
        <taxon>Fungi</taxon>
        <taxon>Dikarya</taxon>
        <taxon>Ascomycota</taxon>
        <taxon>Pezizomycotina</taxon>
        <taxon>Dothideomycetes</taxon>
        <taxon>Pleosporomycetidae</taxon>
        <taxon>Pleosporales</taxon>
        <taxon>Pleosporineae</taxon>
        <taxon>Pleosporaceae</taxon>
        <taxon>Bipolaris</taxon>
    </lineage>
</organism>
<dbReference type="EMBL" id="KI964558">
    <property type="protein sequence ID" value="EUC36724.1"/>
    <property type="molecule type" value="Genomic_DNA"/>
</dbReference>
<proteinExistence type="predicted"/>
<keyword evidence="2" id="KW-1185">Reference proteome</keyword>
<dbReference type="RefSeq" id="XP_007708953.1">
    <property type="nucleotide sequence ID" value="XM_007710763.1"/>
</dbReference>
<gene>
    <name evidence="1" type="ORF">COCCADRAFT_87258</name>
</gene>
<name>W6YMM3_COCC2</name>
<evidence type="ECO:0000313" key="2">
    <source>
        <dbReference type="Proteomes" id="UP000053841"/>
    </source>
</evidence>
<feature type="non-terminal residue" evidence="1">
    <location>
        <position position="1"/>
    </location>
</feature>
<evidence type="ECO:0000313" key="1">
    <source>
        <dbReference type="EMBL" id="EUC36724.1"/>
    </source>
</evidence>
<dbReference type="Proteomes" id="UP000053841">
    <property type="component" value="Unassembled WGS sequence"/>
</dbReference>
<dbReference type="HOGENOM" id="CLU_2644592_0_0_1"/>
<protein>
    <submittedName>
        <fullName evidence="1">Uncharacterized protein</fullName>
    </submittedName>
</protein>
<sequence length="77" mass="8885">TRVINFTIDMHAKFPDEDIDIPDAAHRHNFKETCQEGQGYNNINIYAPPRCHATYRGPKKVPLILPRPDDRILRDAS</sequence>
<dbReference type="AlphaFoldDB" id="W6YMM3"/>
<reference evidence="1 2" key="1">
    <citation type="journal article" date="2013" name="PLoS Genet.">
        <title>Comparative genome structure, secondary metabolite, and effector coding capacity across Cochliobolus pathogens.</title>
        <authorList>
            <person name="Condon B.J."/>
            <person name="Leng Y."/>
            <person name="Wu D."/>
            <person name="Bushley K.E."/>
            <person name="Ohm R.A."/>
            <person name="Otillar R."/>
            <person name="Martin J."/>
            <person name="Schackwitz W."/>
            <person name="Grimwood J."/>
            <person name="MohdZainudin N."/>
            <person name="Xue C."/>
            <person name="Wang R."/>
            <person name="Manning V.A."/>
            <person name="Dhillon B."/>
            <person name="Tu Z.J."/>
            <person name="Steffenson B.J."/>
            <person name="Salamov A."/>
            <person name="Sun H."/>
            <person name="Lowry S."/>
            <person name="LaButti K."/>
            <person name="Han J."/>
            <person name="Copeland A."/>
            <person name="Lindquist E."/>
            <person name="Barry K."/>
            <person name="Schmutz J."/>
            <person name="Baker S.E."/>
            <person name="Ciuffetti L.M."/>
            <person name="Grigoriev I.V."/>
            <person name="Zhong S."/>
            <person name="Turgeon B.G."/>
        </authorList>
    </citation>
    <scope>NUCLEOTIDE SEQUENCE [LARGE SCALE GENOMIC DNA]</scope>
    <source>
        <strain evidence="1 2">26-R-13</strain>
    </source>
</reference>